<proteinExistence type="predicted"/>
<evidence type="ECO:0000313" key="6">
    <source>
        <dbReference type="EMBL" id="GFE80114.1"/>
    </source>
</evidence>
<dbReference type="SUPFAM" id="SSF55781">
    <property type="entry name" value="GAF domain-like"/>
    <property type="match status" value="1"/>
</dbReference>
<dbReference type="Gene3D" id="3.30.450.40">
    <property type="match status" value="1"/>
</dbReference>
<keyword evidence="2" id="KW-0238">DNA-binding</keyword>
<name>A0A829Y9U2_9GAMM</name>
<dbReference type="GO" id="GO:0003700">
    <property type="term" value="F:DNA-binding transcription factor activity"/>
    <property type="evidence" value="ECO:0007669"/>
    <property type="project" value="TreeGrafter"/>
</dbReference>
<dbReference type="SUPFAM" id="SSF46785">
    <property type="entry name" value="Winged helix' DNA-binding domain"/>
    <property type="match status" value="1"/>
</dbReference>
<dbReference type="PANTHER" id="PTHR30136">
    <property type="entry name" value="HELIX-TURN-HELIX TRANSCRIPTIONAL REGULATOR, ICLR FAMILY"/>
    <property type="match status" value="1"/>
</dbReference>
<dbReference type="EMBL" id="BLJN01000002">
    <property type="protein sequence ID" value="GFE80114.1"/>
    <property type="molecule type" value="Genomic_DNA"/>
</dbReference>
<evidence type="ECO:0000256" key="3">
    <source>
        <dbReference type="ARBA" id="ARBA00023163"/>
    </source>
</evidence>
<dbReference type="PROSITE" id="PS51078">
    <property type="entry name" value="ICLR_ED"/>
    <property type="match status" value="1"/>
</dbReference>
<keyword evidence="3" id="KW-0804">Transcription</keyword>
<sequence>MSTRENKQRKYTAPALEKGLDILELLAARGAPLTMSQMAAELGRSVGELFRMIEALIRRGYIAPAESGEGLELTNKLFALALARAPARSLLEHALPEMRKLARTIGQSCHLAVASDEQMVVIARIEAPGNEGYSVRVGNRRPVVASTSGLVLYAFQPPNVRTEWRKRLARTVSSRIWKTFEERATAARTAKHVRADSDVTRHIVDLSAPVMSADMVAAALTCPYIETPKALSIKETITAIRRAAEEISSKLTRPSVV</sequence>
<dbReference type="PANTHER" id="PTHR30136:SF7">
    <property type="entry name" value="HTH-TYPE TRANSCRIPTIONAL REGULATOR KDGR-RELATED"/>
    <property type="match status" value="1"/>
</dbReference>
<evidence type="ECO:0000259" key="4">
    <source>
        <dbReference type="PROSITE" id="PS51077"/>
    </source>
</evidence>
<protein>
    <submittedName>
        <fullName evidence="6">Transcriptional regulator</fullName>
    </submittedName>
</protein>
<dbReference type="InterPro" id="IPR005471">
    <property type="entry name" value="Tscrpt_reg_IclR_N"/>
</dbReference>
<dbReference type="Pfam" id="PF09339">
    <property type="entry name" value="HTH_IclR"/>
    <property type="match status" value="1"/>
</dbReference>
<feature type="domain" description="IclR-ED" evidence="5">
    <location>
        <begin position="76"/>
        <end position="253"/>
    </location>
</feature>
<dbReference type="SMART" id="SM00346">
    <property type="entry name" value="HTH_ICLR"/>
    <property type="match status" value="1"/>
</dbReference>
<accession>A0A829Y9U2</accession>
<dbReference type="GO" id="GO:0003677">
    <property type="term" value="F:DNA binding"/>
    <property type="evidence" value="ECO:0007669"/>
    <property type="project" value="UniProtKB-KW"/>
</dbReference>
<dbReference type="InterPro" id="IPR050707">
    <property type="entry name" value="HTH_MetabolicPath_Reg"/>
</dbReference>
<keyword evidence="1" id="KW-0805">Transcription regulation</keyword>
<dbReference type="GO" id="GO:0045892">
    <property type="term" value="P:negative regulation of DNA-templated transcription"/>
    <property type="evidence" value="ECO:0007669"/>
    <property type="project" value="TreeGrafter"/>
</dbReference>
<dbReference type="PROSITE" id="PS51077">
    <property type="entry name" value="HTH_ICLR"/>
    <property type="match status" value="1"/>
</dbReference>
<dbReference type="InterPro" id="IPR029016">
    <property type="entry name" value="GAF-like_dom_sf"/>
</dbReference>
<dbReference type="Gene3D" id="1.10.10.10">
    <property type="entry name" value="Winged helix-like DNA-binding domain superfamily/Winged helix DNA-binding domain"/>
    <property type="match status" value="1"/>
</dbReference>
<keyword evidence="7" id="KW-1185">Reference proteome</keyword>
<dbReference type="InterPro" id="IPR014757">
    <property type="entry name" value="Tscrpt_reg_IclR_C"/>
</dbReference>
<dbReference type="RefSeq" id="WP_202624614.1">
    <property type="nucleotide sequence ID" value="NZ_BLJN01000002.1"/>
</dbReference>
<dbReference type="Pfam" id="PF01614">
    <property type="entry name" value="IclR_C"/>
    <property type="match status" value="1"/>
</dbReference>
<dbReference type="InterPro" id="IPR036390">
    <property type="entry name" value="WH_DNA-bd_sf"/>
</dbReference>
<feature type="domain" description="HTH iclR-type" evidence="4">
    <location>
        <begin position="13"/>
        <end position="82"/>
    </location>
</feature>
<evidence type="ECO:0000256" key="1">
    <source>
        <dbReference type="ARBA" id="ARBA00023015"/>
    </source>
</evidence>
<dbReference type="InterPro" id="IPR036388">
    <property type="entry name" value="WH-like_DNA-bd_sf"/>
</dbReference>
<organism evidence="6 7">
    <name type="scientific">Steroidobacter agaridevorans</name>
    <dbReference type="NCBI Taxonomy" id="2695856"/>
    <lineage>
        <taxon>Bacteria</taxon>
        <taxon>Pseudomonadati</taxon>
        <taxon>Pseudomonadota</taxon>
        <taxon>Gammaproteobacteria</taxon>
        <taxon>Steroidobacterales</taxon>
        <taxon>Steroidobacteraceae</taxon>
        <taxon>Steroidobacter</taxon>
    </lineage>
</organism>
<evidence type="ECO:0000313" key="7">
    <source>
        <dbReference type="Proteomes" id="UP000445000"/>
    </source>
</evidence>
<dbReference type="Proteomes" id="UP000445000">
    <property type="component" value="Unassembled WGS sequence"/>
</dbReference>
<gene>
    <name evidence="6" type="primary">kdgR_2</name>
    <name evidence="6" type="ORF">GCM10011487_21140</name>
</gene>
<reference evidence="7" key="1">
    <citation type="submission" date="2020-01" db="EMBL/GenBank/DDBJ databases">
        <title>'Steroidobacter agaridevorans' sp. nov., agar-degrading bacteria isolated from rhizosphere soils.</title>
        <authorList>
            <person name="Ikenaga M."/>
            <person name="Kataoka M."/>
            <person name="Murouchi A."/>
            <person name="Katsuragi S."/>
            <person name="Sakai M."/>
        </authorList>
    </citation>
    <scope>NUCLEOTIDE SEQUENCE [LARGE SCALE GENOMIC DNA]</scope>
    <source>
        <strain evidence="7">YU21-B</strain>
    </source>
</reference>
<dbReference type="AlphaFoldDB" id="A0A829Y9U2"/>
<evidence type="ECO:0000256" key="2">
    <source>
        <dbReference type="ARBA" id="ARBA00023125"/>
    </source>
</evidence>
<comment type="caution">
    <text evidence="6">The sequence shown here is derived from an EMBL/GenBank/DDBJ whole genome shotgun (WGS) entry which is preliminary data.</text>
</comment>
<evidence type="ECO:0000259" key="5">
    <source>
        <dbReference type="PROSITE" id="PS51078"/>
    </source>
</evidence>